<dbReference type="eggNOG" id="COG0526">
    <property type="taxonomic scope" value="Bacteria"/>
</dbReference>
<feature type="domain" description="Thioredoxin" evidence="2">
    <location>
        <begin position="28"/>
        <end position="181"/>
    </location>
</feature>
<dbReference type="InterPro" id="IPR000866">
    <property type="entry name" value="AhpC/TSA"/>
</dbReference>
<sequence length="386" mass="44267">MKKKLLNILFACLFVLFAYAQEQPPVILNIGNSAPALKVNTWLKGQPVKQFEKGKVYVLEFWATWCAPCKAAMPHLSALAEKYRSQTQFIGIDVYEKKQTPLKEIQAFVDSMGQQMDYAVATEDTAATVADWIGATGEKNEGIPITFVVNQEGRLAWIGHPDGLAAPLEKIVNNRWDIGLALAARNREKYLTMLEDSLRWDLNKYVYNYNYPDRPGRPDSLLLMIDTILKKEPGLKYSVLIVNHTFNSLLQTSPVKAYQYGRQLLNNTDPVKTPPYDVLVMDFDWYSHRLNLSPELYHLGAELYQAAINGIVYPEIVSMYWYYHKMATWYWWGHDPAKAVDSEQKAIDWLKKEKGISPRIPATYALRLKQYQEHAPDKWKPDPAGN</sequence>
<proteinExistence type="predicted"/>
<dbReference type="CDD" id="cd02966">
    <property type="entry name" value="TlpA_like_family"/>
    <property type="match status" value="1"/>
</dbReference>
<feature type="signal peptide" evidence="1">
    <location>
        <begin position="1"/>
        <end position="20"/>
    </location>
</feature>
<dbReference type="InterPro" id="IPR013766">
    <property type="entry name" value="Thioredoxin_domain"/>
</dbReference>
<dbReference type="Gene3D" id="3.40.30.10">
    <property type="entry name" value="Glutaredoxin"/>
    <property type="match status" value="1"/>
</dbReference>
<dbReference type="KEGG" id="nso:NIASO_16420"/>
<dbReference type="Proteomes" id="UP000003586">
    <property type="component" value="Chromosome"/>
</dbReference>
<evidence type="ECO:0000259" key="2">
    <source>
        <dbReference type="PROSITE" id="PS51352"/>
    </source>
</evidence>
<dbReference type="RefSeq" id="WP_008587270.1">
    <property type="nucleotide sequence ID" value="NZ_CP007035.1"/>
</dbReference>
<protein>
    <recommendedName>
        <fullName evidence="2">Thioredoxin domain-containing protein</fullName>
    </recommendedName>
</protein>
<evidence type="ECO:0000256" key="1">
    <source>
        <dbReference type="SAM" id="SignalP"/>
    </source>
</evidence>
<evidence type="ECO:0000313" key="4">
    <source>
        <dbReference type="Proteomes" id="UP000003586"/>
    </source>
</evidence>
<name>W0F8V9_9BACT</name>
<dbReference type="STRING" id="929713.NIASO_16420"/>
<dbReference type="PANTHER" id="PTHR42852:SF18">
    <property type="entry name" value="CHROMOSOME UNDETERMINED SCAFFOLD_47, WHOLE GENOME SHOTGUN SEQUENCE"/>
    <property type="match status" value="1"/>
</dbReference>
<dbReference type="GO" id="GO:0016209">
    <property type="term" value="F:antioxidant activity"/>
    <property type="evidence" value="ECO:0007669"/>
    <property type="project" value="InterPro"/>
</dbReference>
<dbReference type="InterPro" id="IPR050553">
    <property type="entry name" value="Thioredoxin_ResA/DsbE_sf"/>
</dbReference>
<dbReference type="PROSITE" id="PS51352">
    <property type="entry name" value="THIOREDOXIN_2"/>
    <property type="match status" value="1"/>
</dbReference>
<organism evidence="3 4">
    <name type="scientific">Niabella soli DSM 19437</name>
    <dbReference type="NCBI Taxonomy" id="929713"/>
    <lineage>
        <taxon>Bacteria</taxon>
        <taxon>Pseudomonadati</taxon>
        <taxon>Bacteroidota</taxon>
        <taxon>Chitinophagia</taxon>
        <taxon>Chitinophagales</taxon>
        <taxon>Chitinophagaceae</taxon>
        <taxon>Niabella</taxon>
    </lineage>
</organism>
<keyword evidence="4" id="KW-1185">Reference proteome</keyword>
<dbReference type="EMBL" id="CP007035">
    <property type="protein sequence ID" value="AHF17909.1"/>
    <property type="molecule type" value="Genomic_DNA"/>
</dbReference>
<dbReference type="AlphaFoldDB" id="W0F8V9"/>
<gene>
    <name evidence="3" type="ORF">NIASO_16420</name>
</gene>
<dbReference type="HOGENOM" id="CLU_056135_0_0_10"/>
<accession>W0F8V9</accession>
<feature type="chain" id="PRO_5004788612" description="Thioredoxin domain-containing protein" evidence="1">
    <location>
        <begin position="21"/>
        <end position="386"/>
    </location>
</feature>
<evidence type="ECO:0000313" key="3">
    <source>
        <dbReference type="EMBL" id="AHF17909.1"/>
    </source>
</evidence>
<dbReference type="PANTHER" id="PTHR42852">
    <property type="entry name" value="THIOL:DISULFIDE INTERCHANGE PROTEIN DSBE"/>
    <property type="match status" value="1"/>
</dbReference>
<dbReference type="GO" id="GO:0016491">
    <property type="term" value="F:oxidoreductase activity"/>
    <property type="evidence" value="ECO:0007669"/>
    <property type="project" value="InterPro"/>
</dbReference>
<dbReference type="OrthoDB" id="9802923at2"/>
<dbReference type="SUPFAM" id="SSF52833">
    <property type="entry name" value="Thioredoxin-like"/>
    <property type="match status" value="1"/>
</dbReference>
<dbReference type="InterPro" id="IPR036249">
    <property type="entry name" value="Thioredoxin-like_sf"/>
</dbReference>
<dbReference type="Pfam" id="PF00578">
    <property type="entry name" value="AhpC-TSA"/>
    <property type="match status" value="1"/>
</dbReference>
<keyword evidence="1" id="KW-0732">Signal</keyword>
<reference evidence="3 4" key="1">
    <citation type="submission" date="2013-12" db="EMBL/GenBank/DDBJ databases">
        <authorList>
            <consortium name="DOE Joint Genome Institute"/>
            <person name="Eisen J."/>
            <person name="Huntemann M."/>
            <person name="Han J."/>
            <person name="Chen A."/>
            <person name="Kyrpides N."/>
            <person name="Mavromatis K."/>
            <person name="Markowitz V."/>
            <person name="Palaniappan K."/>
            <person name="Ivanova N."/>
            <person name="Schaumberg A."/>
            <person name="Pati A."/>
            <person name="Liolios K."/>
            <person name="Nordberg H.P."/>
            <person name="Cantor M.N."/>
            <person name="Hua S.X."/>
            <person name="Woyke T."/>
        </authorList>
    </citation>
    <scope>NUCLEOTIDE SEQUENCE [LARGE SCALE GENOMIC DNA]</scope>
    <source>
        <strain evidence="4">DSM 19437</strain>
    </source>
</reference>